<keyword evidence="1" id="KW-0812">Transmembrane</keyword>
<dbReference type="Proteomes" id="UP001176960">
    <property type="component" value="Unassembled WGS sequence"/>
</dbReference>
<keyword evidence="3" id="KW-1185">Reference proteome</keyword>
<organism evidence="2 3">
    <name type="scientific">Brytella acorum</name>
    <dbReference type="NCBI Taxonomy" id="2959299"/>
    <lineage>
        <taxon>Bacteria</taxon>
        <taxon>Pseudomonadati</taxon>
        <taxon>Pseudomonadota</taxon>
        <taxon>Alphaproteobacteria</taxon>
        <taxon>Acetobacterales</taxon>
        <taxon>Acetobacteraceae</taxon>
        <taxon>Brytella</taxon>
    </lineage>
</organism>
<sequence length="160" mass="18048">MADKALAGRFRGRGNPLQWWHGVVLGLVVAWLPGPATVVFIYWLPLLLLYVLEPKNEGYRATAALFFVIAAMTHPVRRIWDASGDWDTCTDVLLDPRNLIMDWGAVALAWLVSELTVIGLRLYRAQAQAAAIRRLQDRARVLKEEWGFEPIAPLPEEKTS</sequence>
<name>A0AA35UWI3_9PROT</name>
<dbReference type="RefSeq" id="WP_289841799.1">
    <property type="nucleotide sequence ID" value="NZ_CATKSH010000009.1"/>
</dbReference>
<comment type="caution">
    <text evidence="2">The sequence shown here is derived from an EMBL/GenBank/DDBJ whole genome shotgun (WGS) entry which is preliminary data.</text>
</comment>
<protein>
    <submittedName>
        <fullName evidence="2">Uncharacterized protein</fullName>
    </submittedName>
</protein>
<dbReference type="EMBL" id="CATKSH010000009">
    <property type="protein sequence ID" value="CAI9120969.1"/>
    <property type="molecule type" value="Genomic_DNA"/>
</dbReference>
<evidence type="ECO:0000256" key="1">
    <source>
        <dbReference type="SAM" id="Phobius"/>
    </source>
</evidence>
<gene>
    <name evidence="2" type="ORF">LMG32879_001811</name>
</gene>
<keyword evidence="1" id="KW-1133">Transmembrane helix</keyword>
<feature type="transmembrane region" description="Helical" evidence="1">
    <location>
        <begin position="19"/>
        <end position="52"/>
    </location>
</feature>
<feature type="transmembrane region" description="Helical" evidence="1">
    <location>
        <begin position="100"/>
        <end position="123"/>
    </location>
</feature>
<evidence type="ECO:0000313" key="2">
    <source>
        <dbReference type="EMBL" id="CAI9120969.1"/>
    </source>
</evidence>
<evidence type="ECO:0000313" key="3">
    <source>
        <dbReference type="Proteomes" id="UP001176960"/>
    </source>
</evidence>
<proteinExistence type="predicted"/>
<reference evidence="2" key="1">
    <citation type="submission" date="2023-03" db="EMBL/GenBank/DDBJ databases">
        <authorList>
            <person name="Cleenwerck I."/>
        </authorList>
    </citation>
    <scope>NUCLEOTIDE SEQUENCE</scope>
    <source>
        <strain evidence="2">LMG 32879</strain>
    </source>
</reference>
<accession>A0AA35UWI3</accession>
<dbReference type="AlphaFoldDB" id="A0AA35UWI3"/>
<keyword evidence="1" id="KW-0472">Membrane</keyword>